<reference evidence="3" key="1">
    <citation type="submission" date="2022-12" db="EMBL/GenBank/DDBJ databases">
        <title>Paraconexibacter alkalitolerans sp. nov. and Baekduia alba sp. nov., isolated from soil and emended description of the genera Paraconexibacter (Chun et al., 2020) and Baekduia (An et al., 2020).</title>
        <authorList>
            <person name="Vieira S."/>
            <person name="Huber K.J."/>
            <person name="Geppert A."/>
            <person name="Wolf J."/>
            <person name="Neumann-Schaal M."/>
            <person name="Muesken M."/>
            <person name="Overmann J."/>
        </authorList>
    </citation>
    <scope>NUCLEOTIDE SEQUENCE</scope>
    <source>
        <strain evidence="3">AEG42_29</strain>
    </source>
</reference>
<feature type="signal peptide" evidence="1">
    <location>
        <begin position="1"/>
        <end position="36"/>
    </location>
</feature>
<keyword evidence="1" id="KW-0732">Signal</keyword>
<evidence type="ECO:0000259" key="2">
    <source>
        <dbReference type="Pfam" id="PF07705"/>
    </source>
</evidence>
<evidence type="ECO:0000313" key="3">
    <source>
        <dbReference type="EMBL" id="XAY07083.1"/>
    </source>
</evidence>
<dbReference type="Gene3D" id="2.60.40.10">
    <property type="entry name" value="Immunoglobulins"/>
    <property type="match status" value="1"/>
</dbReference>
<dbReference type="InterPro" id="IPR013783">
    <property type="entry name" value="Ig-like_fold"/>
</dbReference>
<accession>A0AAU7AZM3</accession>
<dbReference type="PROSITE" id="PS51257">
    <property type="entry name" value="PROKAR_LIPOPROTEIN"/>
    <property type="match status" value="1"/>
</dbReference>
<dbReference type="InterPro" id="IPR011635">
    <property type="entry name" value="CARDB"/>
</dbReference>
<dbReference type="AlphaFoldDB" id="A0AAU7AZM3"/>
<dbReference type="EMBL" id="CP114014">
    <property type="protein sequence ID" value="XAY07083.1"/>
    <property type="molecule type" value="Genomic_DNA"/>
</dbReference>
<organism evidence="3">
    <name type="scientific">Paraconexibacter sp. AEG42_29</name>
    <dbReference type="NCBI Taxonomy" id="2997339"/>
    <lineage>
        <taxon>Bacteria</taxon>
        <taxon>Bacillati</taxon>
        <taxon>Actinomycetota</taxon>
        <taxon>Thermoleophilia</taxon>
        <taxon>Solirubrobacterales</taxon>
        <taxon>Paraconexibacteraceae</taxon>
        <taxon>Paraconexibacter</taxon>
    </lineage>
</organism>
<evidence type="ECO:0000256" key="1">
    <source>
        <dbReference type="SAM" id="SignalP"/>
    </source>
</evidence>
<dbReference type="RefSeq" id="WP_354698291.1">
    <property type="nucleotide sequence ID" value="NZ_CP114014.1"/>
</dbReference>
<gene>
    <name evidence="3" type="ORF">DSM112329_03962</name>
</gene>
<feature type="chain" id="PRO_5043828924" description="CARDB domain-containing protein" evidence="1">
    <location>
        <begin position="37"/>
        <end position="271"/>
    </location>
</feature>
<feature type="domain" description="CARDB" evidence="2">
    <location>
        <begin position="169"/>
        <end position="265"/>
    </location>
</feature>
<proteinExistence type="predicted"/>
<dbReference type="GO" id="GO:0005975">
    <property type="term" value="P:carbohydrate metabolic process"/>
    <property type="evidence" value="ECO:0007669"/>
    <property type="project" value="UniProtKB-ARBA"/>
</dbReference>
<protein>
    <recommendedName>
        <fullName evidence="2">CARDB domain-containing protein</fullName>
    </recommendedName>
</protein>
<sequence>MPRLPHSPRPSRVRRLRSILLASAGGLSLACAPAAAAQVAGSDGSADKPALGVTVKACSTGLAPADRAATFTGSMPAIAKATSMGMRFELQQRAGDGKTFTRVKLASFSAWVRSEKNVSGFVYDKRVEQLAAPSAYRVVVRYRWYDSRGKVVRTARRTSAACKQPDLRPDLRASKVAVGVARSDGRVPYAVTVRNAGPTLVAVPFLTRLQVNGVQQTALRLPDLAAGATSVLTFLAPPCVPGSALVVDVDAERAVDEADETDDVLRRACPG</sequence>
<dbReference type="KEGG" id="parq:DSM112329_03962"/>
<dbReference type="Pfam" id="PF07705">
    <property type="entry name" value="CARDB"/>
    <property type="match status" value="1"/>
</dbReference>
<name>A0AAU7AZM3_9ACTN</name>